<comment type="cofactor">
    <cofactor evidence="9">
        <name>[2Fe-2S] cluster</name>
        <dbReference type="ChEBI" id="CHEBI:190135"/>
    </cofactor>
</comment>
<dbReference type="PROSITE" id="PS51296">
    <property type="entry name" value="RIESKE"/>
    <property type="match status" value="1"/>
</dbReference>
<dbReference type="GO" id="GO:0046872">
    <property type="term" value="F:metal ion binding"/>
    <property type="evidence" value="ECO:0007669"/>
    <property type="project" value="UniProtKB-KW"/>
</dbReference>
<evidence type="ECO:0000256" key="8">
    <source>
        <dbReference type="ARBA" id="ARBA00029586"/>
    </source>
</evidence>
<organism evidence="11 12">
    <name type="scientific">Amycolatopsis panacis</name>
    <dbReference type="NCBI Taxonomy" id="2340917"/>
    <lineage>
        <taxon>Bacteria</taxon>
        <taxon>Bacillati</taxon>
        <taxon>Actinomycetota</taxon>
        <taxon>Actinomycetes</taxon>
        <taxon>Pseudonocardiales</taxon>
        <taxon>Pseudonocardiaceae</taxon>
        <taxon>Amycolatopsis</taxon>
    </lineage>
</organism>
<dbReference type="GO" id="GO:0004497">
    <property type="term" value="F:monooxygenase activity"/>
    <property type="evidence" value="ECO:0007669"/>
    <property type="project" value="UniProtKB-ARBA"/>
</dbReference>
<keyword evidence="12" id="KW-1185">Reference proteome</keyword>
<dbReference type="InterPro" id="IPR017941">
    <property type="entry name" value="Rieske_2Fe-2S"/>
</dbReference>
<dbReference type="SUPFAM" id="SSF50022">
    <property type="entry name" value="ISP domain"/>
    <property type="match status" value="1"/>
</dbReference>
<evidence type="ECO:0000256" key="5">
    <source>
        <dbReference type="ARBA" id="ARBA00023004"/>
    </source>
</evidence>
<proteinExistence type="predicted"/>
<evidence type="ECO:0000256" key="7">
    <source>
        <dbReference type="ARBA" id="ARBA00023157"/>
    </source>
</evidence>
<dbReference type="Pfam" id="PF00355">
    <property type="entry name" value="Rieske"/>
    <property type="match status" value="1"/>
</dbReference>
<dbReference type="EMBL" id="QZFV01000102">
    <property type="protein sequence ID" value="RJQ82392.1"/>
    <property type="molecule type" value="Genomic_DNA"/>
</dbReference>
<dbReference type="PRINTS" id="PR00162">
    <property type="entry name" value="RIESKE"/>
</dbReference>
<evidence type="ECO:0000259" key="10">
    <source>
        <dbReference type="PROSITE" id="PS51296"/>
    </source>
</evidence>
<keyword evidence="7" id="KW-1015">Disulfide bond</keyword>
<dbReference type="InterPro" id="IPR005805">
    <property type="entry name" value="Rieske_Fe-S_prot_C"/>
</dbReference>
<evidence type="ECO:0000256" key="4">
    <source>
        <dbReference type="ARBA" id="ARBA00022723"/>
    </source>
</evidence>
<comment type="function">
    <text evidence="1">Iron-sulfur subunit of the cytochrome bc1 complex, an essential component of the respiratory electron transport chain required for ATP synthesis. The bc1 complex catalyzes the oxidation of menaquinol and the reduction of cytochrome c in the respiratory chain. The bc1 complex operates through a Q-cycle mechanism that couples electron transfer to generation of the proton gradient that drives ATP synthesis.</text>
</comment>
<dbReference type="GO" id="GO:0016020">
    <property type="term" value="C:membrane"/>
    <property type="evidence" value="ECO:0007669"/>
    <property type="project" value="InterPro"/>
</dbReference>
<evidence type="ECO:0000256" key="3">
    <source>
        <dbReference type="ARBA" id="ARBA00022714"/>
    </source>
</evidence>
<dbReference type="InterPro" id="IPR014349">
    <property type="entry name" value="Rieske_Fe-S_prot"/>
</dbReference>
<evidence type="ECO:0000256" key="6">
    <source>
        <dbReference type="ARBA" id="ARBA00023014"/>
    </source>
</evidence>
<keyword evidence="5" id="KW-0408">Iron</keyword>
<keyword evidence="6" id="KW-0411">Iron-sulfur</keyword>
<feature type="domain" description="Rieske" evidence="10">
    <location>
        <begin position="55"/>
        <end position="150"/>
    </location>
</feature>
<dbReference type="Gene3D" id="2.102.10.10">
    <property type="entry name" value="Rieske [2Fe-2S] iron-sulphur domain"/>
    <property type="match status" value="1"/>
</dbReference>
<sequence>MTPDTTAEQHSRRSVLTAGAAVAGAAVGTVALAACGGGSGGGGYSAPTTAPTSGGVVLPLSEVPVGQAKAAKTPDGQDVFVAQPTAGTVACFSAICTHQGCTVNPPENGVAHCPCHGSVYNALTGAVEQGPAPQPLHKVAVKISNGQVVTA</sequence>
<keyword evidence="4" id="KW-0479">Metal-binding</keyword>
<dbReference type="PANTHER" id="PTHR10134">
    <property type="entry name" value="CYTOCHROME B-C1 COMPLEX SUBUNIT RIESKE, MITOCHONDRIAL"/>
    <property type="match status" value="1"/>
</dbReference>
<reference evidence="11 12" key="1">
    <citation type="submission" date="2018-09" db="EMBL/GenBank/DDBJ databases">
        <title>YIM PH 21725 draft genome.</title>
        <authorList>
            <person name="Miao C."/>
        </authorList>
    </citation>
    <scope>NUCLEOTIDE SEQUENCE [LARGE SCALE GENOMIC DNA]</scope>
    <source>
        <strain evidence="12">YIM PH21725</strain>
    </source>
</reference>
<evidence type="ECO:0000313" key="11">
    <source>
        <dbReference type="EMBL" id="RJQ82392.1"/>
    </source>
</evidence>
<protein>
    <recommendedName>
        <fullName evidence="2">Cytochrome bc1 complex Rieske iron-sulfur subunit</fullName>
    </recommendedName>
    <alternativeName>
        <fullName evidence="8">Cytochrome bc1 reductase complex subunit QcrA</fullName>
    </alternativeName>
</protein>
<dbReference type="PROSITE" id="PS51318">
    <property type="entry name" value="TAT"/>
    <property type="match status" value="1"/>
</dbReference>
<dbReference type="OrthoDB" id="25106at2"/>
<comment type="caution">
    <text evidence="11">The sequence shown here is derived from an EMBL/GenBank/DDBJ whole genome shotgun (WGS) entry which is preliminary data.</text>
</comment>
<dbReference type="GO" id="GO:0016705">
    <property type="term" value="F:oxidoreductase activity, acting on paired donors, with incorporation or reduction of molecular oxygen"/>
    <property type="evidence" value="ECO:0007669"/>
    <property type="project" value="UniProtKB-ARBA"/>
</dbReference>
<dbReference type="Proteomes" id="UP000285112">
    <property type="component" value="Unassembled WGS sequence"/>
</dbReference>
<dbReference type="CDD" id="cd03467">
    <property type="entry name" value="Rieske"/>
    <property type="match status" value="1"/>
</dbReference>
<name>A0A419HYW5_9PSEU</name>
<dbReference type="RefSeq" id="WP_120025271.1">
    <property type="nucleotide sequence ID" value="NZ_QZFV01000102.1"/>
</dbReference>
<dbReference type="GO" id="GO:0051537">
    <property type="term" value="F:2 iron, 2 sulfur cluster binding"/>
    <property type="evidence" value="ECO:0007669"/>
    <property type="project" value="UniProtKB-KW"/>
</dbReference>
<dbReference type="AlphaFoldDB" id="A0A419HYW5"/>
<evidence type="ECO:0000256" key="1">
    <source>
        <dbReference type="ARBA" id="ARBA00002494"/>
    </source>
</evidence>
<evidence type="ECO:0000256" key="2">
    <source>
        <dbReference type="ARBA" id="ARBA00015816"/>
    </source>
</evidence>
<gene>
    <name evidence="11" type="ORF">D5S19_21940</name>
</gene>
<evidence type="ECO:0000256" key="9">
    <source>
        <dbReference type="ARBA" id="ARBA00034078"/>
    </source>
</evidence>
<dbReference type="InterPro" id="IPR006311">
    <property type="entry name" value="TAT_signal"/>
</dbReference>
<evidence type="ECO:0000313" key="12">
    <source>
        <dbReference type="Proteomes" id="UP000285112"/>
    </source>
</evidence>
<keyword evidence="3" id="KW-0001">2Fe-2S</keyword>
<dbReference type="InterPro" id="IPR036922">
    <property type="entry name" value="Rieske_2Fe-2S_sf"/>
</dbReference>
<accession>A0A419HYW5</accession>